<organism evidence="4 5">
    <name type="scientific">Dothidotthia symphoricarpi CBS 119687</name>
    <dbReference type="NCBI Taxonomy" id="1392245"/>
    <lineage>
        <taxon>Eukaryota</taxon>
        <taxon>Fungi</taxon>
        <taxon>Dikarya</taxon>
        <taxon>Ascomycota</taxon>
        <taxon>Pezizomycotina</taxon>
        <taxon>Dothideomycetes</taxon>
        <taxon>Pleosporomycetidae</taxon>
        <taxon>Pleosporales</taxon>
        <taxon>Dothidotthiaceae</taxon>
        <taxon>Dothidotthia</taxon>
    </lineage>
</organism>
<evidence type="ECO:0000313" key="5">
    <source>
        <dbReference type="Proteomes" id="UP000799771"/>
    </source>
</evidence>
<gene>
    <name evidence="4" type="ORF">P153DRAFT_376644</name>
</gene>
<keyword evidence="5" id="KW-1185">Reference proteome</keyword>
<name>A0A6A6ABY2_9PLEO</name>
<evidence type="ECO:0000259" key="3">
    <source>
        <dbReference type="PROSITE" id="PS50010"/>
    </source>
</evidence>
<dbReference type="GeneID" id="54410112"/>
<evidence type="ECO:0000256" key="1">
    <source>
        <dbReference type="SAM" id="MobiDB-lite"/>
    </source>
</evidence>
<feature type="domain" description="PH" evidence="2">
    <location>
        <begin position="675"/>
        <end position="795"/>
    </location>
</feature>
<dbReference type="SUPFAM" id="SSF50729">
    <property type="entry name" value="PH domain-like"/>
    <property type="match status" value="1"/>
</dbReference>
<dbReference type="PROSITE" id="PS50003">
    <property type="entry name" value="PH_DOMAIN"/>
    <property type="match status" value="1"/>
</dbReference>
<dbReference type="RefSeq" id="XP_033522903.1">
    <property type="nucleotide sequence ID" value="XM_033669680.1"/>
</dbReference>
<dbReference type="AlphaFoldDB" id="A0A6A6ABY2"/>
<dbReference type="Proteomes" id="UP000799771">
    <property type="component" value="Unassembled WGS sequence"/>
</dbReference>
<reference evidence="4" key="1">
    <citation type="journal article" date="2020" name="Stud. Mycol.">
        <title>101 Dothideomycetes genomes: a test case for predicting lifestyles and emergence of pathogens.</title>
        <authorList>
            <person name="Haridas S."/>
            <person name="Albert R."/>
            <person name="Binder M."/>
            <person name="Bloem J."/>
            <person name="Labutti K."/>
            <person name="Salamov A."/>
            <person name="Andreopoulos B."/>
            <person name="Baker S."/>
            <person name="Barry K."/>
            <person name="Bills G."/>
            <person name="Bluhm B."/>
            <person name="Cannon C."/>
            <person name="Castanera R."/>
            <person name="Culley D."/>
            <person name="Daum C."/>
            <person name="Ezra D."/>
            <person name="Gonzalez J."/>
            <person name="Henrissat B."/>
            <person name="Kuo A."/>
            <person name="Liang C."/>
            <person name="Lipzen A."/>
            <person name="Lutzoni F."/>
            <person name="Magnuson J."/>
            <person name="Mondo S."/>
            <person name="Nolan M."/>
            <person name="Ohm R."/>
            <person name="Pangilinan J."/>
            <person name="Park H.-J."/>
            <person name="Ramirez L."/>
            <person name="Alfaro M."/>
            <person name="Sun H."/>
            <person name="Tritt A."/>
            <person name="Yoshinaga Y."/>
            <person name="Zwiers L.-H."/>
            <person name="Turgeon B."/>
            <person name="Goodwin S."/>
            <person name="Spatafora J."/>
            <person name="Crous P."/>
            <person name="Grigoriev I."/>
        </authorList>
    </citation>
    <scope>NUCLEOTIDE SEQUENCE</scope>
    <source>
        <strain evidence="4">CBS 119687</strain>
    </source>
</reference>
<feature type="compositionally biased region" description="Low complexity" evidence="1">
    <location>
        <begin position="379"/>
        <end position="392"/>
    </location>
</feature>
<dbReference type="SMART" id="SM00233">
    <property type="entry name" value="PH"/>
    <property type="match status" value="1"/>
</dbReference>
<dbReference type="InterPro" id="IPR035899">
    <property type="entry name" value="DBL_dom_sf"/>
</dbReference>
<dbReference type="Gene3D" id="1.20.900.10">
    <property type="entry name" value="Dbl homology (DH) domain"/>
    <property type="match status" value="1"/>
</dbReference>
<dbReference type="EMBL" id="ML977508">
    <property type="protein sequence ID" value="KAF2128514.1"/>
    <property type="molecule type" value="Genomic_DNA"/>
</dbReference>
<dbReference type="InterPro" id="IPR001849">
    <property type="entry name" value="PH_domain"/>
</dbReference>
<dbReference type="Gene3D" id="2.30.29.30">
    <property type="entry name" value="Pleckstrin-homology domain (PH domain)/Phosphotyrosine-binding domain (PTB)"/>
    <property type="match status" value="1"/>
</dbReference>
<proteinExistence type="predicted"/>
<dbReference type="SMART" id="SM00325">
    <property type="entry name" value="RhoGEF"/>
    <property type="match status" value="1"/>
</dbReference>
<dbReference type="SUPFAM" id="SSF48065">
    <property type="entry name" value="DBL homology domain (DH-domain)"/>
    <property type="match status" value="1"/>
</dbReference>
<evidence type="ECO:0008006" key="6">
    <source>
        <dbReference type="Google" id="ProtNLM"/>
    </source>
</evidence>
<feature type="compositionally biased region" description="Polar residues" evidence="1">
    <location>
        <begin position="356"/>
        <end position="366"/>
    </location>
</feature>
<sequence length="798" mass="90134">MEPVSALFGVMAAIPQCIQSAKSLYDLRSRYKDASILITAIYSESMVIAASLSQVQNLLQHDALQNKPQLLETFDRALTGCRVVYGCLEEEVRDLVVKAEEDDLKFKDRAKFLWKEDTFKELLQQIRGQQSALSLLIQGLQMESIADIRLLVEANSSKLDQVVKRSRTLRQSHPRIQVPDSLFSHTYSKEDAADADSIIKSTEFSFDDEVINSKAYRRAMAMYASQTGNKAPPSLEKDILDDDLDASTIKNEIVDYEKDPVVQTASEDVRITADEEHSPEVTDAQSDALDSIEHAVLPYMPRMTSTAPYLTSRVGIVNVPKERSNSTPLPTLSRPNREEFQAIVKSTPPLPPRRPSGQQLRTQGFVNPTPKARSASSDSVLTPGTPLSTSTTSSYTIYEYSDQNVNTSRRPVRKPLPLVHKASHDILGSIRIPSYVSEPSMMVSSPRSTEMHDIWTSLIDCEQKFIERMTKLRTIFYDKVIREWPLLEKHLEAILIGAQLASMNKDILLGCMELQVSKADNSIFDPSLFENWTSKIQKTYREYCQAMPHTAESLRATQNADLKFSPFVNTLGLSIISFGMGWEDYLSLPLSQLEVYRNKLQNMLDASLSLDSSTAEKGTARIEKALDAVKGLQSLSHSLLEEAQSREDIQNLERRLTTMDSDYLSRLRLLNPARRVRHQGVMAMKLRSQGQWISIHVVLFDNFLLWGKLKTQRKNKEENIMVLEAPIPLDELEINLPCDQHQFQKASFFDDIPRGSVLYLILIKNKSASGKPHLLGSYGYQERTEWMQHFTAATAVTT</sequence>
<dbReference type="OrthoDB" id="727118at2759"/>
<evidence type="ECO:0000313" key="4">
    <source>
        <dbReference type="EMBL" id="KAF2128514.1"/>
    </source>
</evidence>
<dbReference type="InterPro" id="IPR052233">
    <property type="entry name" value="Rho-type_GEFs"/>
</dbReference>
<evidence type="ECO:0000259" key="2">
    <source>
        <dbReference type="PROSITE" id="PS50003"/>
    </source>
</evidence>
<dbReference type="InterPro" id="IPR000219">
    <property type="entry name" value="DH_dom"/>
</dbReference>
<dbReference type="Pfam" id="PF00621">
    <property type="entry name" value="RhoGEF"/>
    <property type="match status" value="1"/>
</dbReference>
<accession>A0A6A6ABY2</accession>
<dbReference type="GO" id="GO:0005085">
    <property type="term" value="F:guanyl-nucleotide exchange factor activity"/>
    <property type="evidence" value="ECO:0007669"/>
    <property type="project" value="InterPro"/>
</dbReference>
<feature type="region of interest" description="Disordered" evidence="1">
    <location>
        <begin position="346"/>
        <end position="392"/>
    </location>
</feature>
<dbReference type="InterPro" id="IPR011993">
    <property type="entry name" value="PH-like_dom_sf"/>
</dbReference>
<feature type="domain" description="DH" evidence="3">
    <location>
        <begin position="450"/>
        <end position="639"/>
    </location>
</feature>
<protein>
    <recommendedName>
        <fullName evidence="6">DH domain-containing protein</fullName>
    </recommendedName>
</protein>
<dbReference type="PANTHER" id="PTHR46572">
    <property type="entry name" value="RHO1 GDP-GTP EXCHANGE PROTEIN 1-RELATED"/>
    <property type="match status" value="1"/>
</dbReference>
<dbReference type="PANTHER" id="PTHR46572:SF1">
    <property type="entry name" value="RHO1 GUANINE NUCLEOTIDE EXCHANGE FACTOR TUS1"/>
    <property type="match status" value="1"/>
</dbReference>
<dbReference type="PROSITE" id="PS50010">
    <property type="entry name" value="DH_2"/>
    <property type="match status" value="1"/>
</dbReference>